<name>A0AA96JYB0_9BACT</name>
<dbReference type="AlphaFoldDB" id="A0AA96JYB0"/>
<evidence type="ECO:0000256" key="1">
    <source>
        <dbReference type="ARBA" id="ARBA00009943"/>
    </source>
</evidence>
<organism evidence="8 9">
    <name type="scientific">Candidatus Nitrospira neomarina</name>
    <dbReference type="NCBI Taxonomy" id="3020899"/>
    <lineage>
        <taxon>Bacteria</taxon>
        <taxon>Pseudomonadati</taxon>
        <taxon>Nitrospirota</taxon>
        <taxon>Nitrospiria</taxon>
        <taxon>Nitrospirales</taxon>
        <taxon>Nitrospiraceae</taxon>
        <taxon>Nitrospira</taxon>
    </lineage>
</organism>
<evidence type="ECO:0000313" key="8">
    <source>
        <dbReference type="EMBL" id="WNM63990.1"/>
    </source>
</evidence>
<keyword evidence="4" id="KW-0573">Peptidoglycan synthesis</keyword>
<dbReference type="InterPro" id="IPR017469">
    <property type="entry name" value="PEP-CTERM_FemAB-rel"/>
</dbReference>
<dbReference type="Proteomes" id="UP001302494">
    <property type="component" value="Chromosome"/>
</dbReference>
<keyword evidence="9" id="KW-1185">Reference proteome</keyword>
<protein>
    <submittedName>
        <fullName evidence="8">FemAB family PEP-CTERM system-associated protein</fullName>
    </submittedName>
</protein>
<dbReference type="InterPro" id="IPR038740">
    <property type="entry name" value="BioF2-like_GNAT_dom"/>
</dbReference>
<evidence type="ECO:0000256" key="3">
    <source>
        <dbReference type="ARBA" id="ARBA00022960"/>
    </source>
</evidence>
<gene>
    <name evidence="8" type="ORF">PQG83_09595</name>
</gene>
<keyword evidence="2" id="KW-0808">Transferase</keyword>
<dbReference type="GO" id="GO:0008360">
    <property type="term" value="P:regulation of cell shape"/>
    <property type="evidence" value="ECO:0007669"/>
    <property type="project" value="UniProtKB-KW"/>
</dbReference>
<dbReference type="Pfam" id="PF13480">
    <property type="entry name" value="Acetyltransf_6"/>
    <property type="match status" value="1"/>
</dbReference>
<evidence type="ECO:0000256" key="4">
    <source>
        <dbReference type="ARBA" id="ARBA00022984"/>
    </source>
</evidence>
<dbReference type="PANTHER" id="PTHR36174:SF1">
    <property type="entry name" value="LIPID II:GLYCINE GLYCYLTRANSFERASE"/>
    <property type="match status" value="1"/>
</dbReference>
<dbReference type="PANTHER" id="PTHR36174">
    <property type="entry name" value="LIPID II:GLYCINE GLYCYLTRANSFERASE"/>
    <property type="match status" value="1"/>
</dbReference>
<dbReference type="InterPro" id="IPR016181">
    <property type="entry name" value="Acyl_CoA_acyltransferase"/>
</dbReference>
<evidence type="ECO:0000256" key="5">
    <source>
        <dbReference type="ARBA" id="ARBA00023315"/>
    </source>
</evidence>
<dbReference type="GO" id="GO:0071555">
    <property type="term" value="P:cell wall organization"/>
    <property type="evidence" value="ECO:0007669"/>
    <property type="project" value="UniProtKB-KW"/>
</dbReference>
<dbReference type="Gene3D" id="3.40.630.30">
    <property type="match status" value="1"/>
</dbReference>
<dbReference type="NCBIfam" id="TIGR03019">
    <property type="entry name" value="pepcterm_femAB"/>
    <property type="match status" value="1"/>
</dbReference>
<reference evidence="8 9" key="1">
    <citation type="submission" date="2023-01" db="EMBL/GenBank/DDBJ databases">
        <title>Cultivation and genomic characterization of new, ubiquitous marine nitrite-oxidizing bacteria from the Nitrospirales.</title>
        <authorList>
            <person name="Mueller A.J."/>
            <person name="Daebeler A."/>
            <person name="Herbold C.W."/>
            <person name="Kirkegaard R.H."/>
            <person name="Daims H."/>
        </authorList>
    </citation>
    <scope>NUCLEOTIDE SEQUENCE [LARGE SCALE GENOMIC DNA]</scope>
    <source>
        <strain evidence="8 9">DK</strain>
    </source>
</reference>
<dbReference type="PROSITE" id="PS51191">
    <property type="entry name" value="FEMABX"/>
    <property type="match status" value="1"/>
</dbReference>
<comment type="similarity">
    <text evidence="1">Belongs to the FemABX family.</text>
</comment>
<evidence type="ECO:0000313" key="9">
    <source>
        <dbReference type="Proteomes" id="UP001302494"/>
    </source>
</evidence>
<dbReference type="RefSeq" id="WP_312748833.1">
    <property type="nucleotide sequence ID" value="NZ_CP116968.1"/>
</dbReference>
<evidence type="ECO:0000256" key="6">
    <source>
        <dbReference type="ARBA" id="ARBA00023316"/>
    </source>
</evidence>
<keyword evidence="5" id="KW-0012">Acyltransferase</keyword>
<keyword evidence="3" id="KW-0133">Cell shape</keyword>
<proteinExistence type="inferred from homology"/>
<dbReference type="KEGG" id="nneo:PQG83_09595"/>
<feature type="domain" description="BioF2-like acetyltransferase" evidence="7">
    <location>
        <begin position="153"/>
        <end position="288"/>
    </location>
</feature>
<dbReference type="EMBL" id="CP116968">
    <property type="protein sequence ID" value="WNM63990.1"/>
    <property type="molecule type" value="Genomic_DNA"/>
</dbReference>
<accession>A0AA96JYB0</accession>
<dbReference type="GO" id="GO:0009252">
    <property type="term" value="P:peptidoglycan biosynthetic process"/>
    <property type="evidence" value="ECO:0007669"/>
    <property type="project" value="UniProtKB-KW"/>
</dbReference>
<dbReference type="GO" id="GO:0016755">
    <property type="term" value="F:aminoacyltransferase activity"/>
    <property type="evidence" value="ECO:0007669"/>
    <property type="project" value="InterPro"/>
</dbReference>
<evidence type="ECO:0000256" key="2">
    <source>
        <dbReference type="ARBA" id="ARBA00022679"/>
    </source>
</evidence>
<dbReference type="InterPro" id="IPR050644">
    <property type="entry name" value="PG_Glycine_Bridge_Synth"/>
</dbReference>
<dbReference type="InterPro" id="IPR003447">
    <property type="entry name" value="FEMABX"/>
</dbReference>
<evidence type="ECO:0000259" key="7">
    <source>
        <dbReference type="Pfam" id="PF13480"/>
    </source>
</evidence>
<keyword evidence="6" id="KW-0961">Cell wall biogenesis/degradation</keyword>
<sequence length="346" mass="40006">MKENVRVSFFQDHEEKLWDDFVDRSPQGTFFHLIGWKKVIEKTFGYRSCYLAAYDDCGICGCLPLFQVKNIICGNALISVPFGVTGGICADNSVAVNSLLHRAQELAEELGADYIELRQASPCGVDLPEKDLYVTFERELESDADKNMAAIPRKQRRMIRQGMKHDLVSSVNGKESIPLFYEIYAHSVHNLGTPVFPYKYFQCLMEIFEEKVRIHTVWHQETPVAAVLTFFYKNRVMPHYSGALKSYFHFAVNDFMYWELMKYGCEHGFTIFDFGRSKRGTGSFDFKRHWGFEPLPLPYQYSLHKQKEIPNVSPTNSKFKPFIALWKKLPLPIANIVGPHLIRYVP</sequence>
<dbReference type="SUPFAM" id="SSF55729">
    <property type="entry name" value="Acyl-CoA N-acyltransferases (Nat)"/>
    <property type="match status" value="2"/>
</dbReference>